<feature type="transmembrane region" description="Helical" evidence="1">
    <location>
        <begin position="278"/>
        <end position="298"/>
    </location>
</feature>
<dbReference type="STRING" id="57704.SAMN04489793_1287"/>
<feature type="transmembrane region" description="Helical" evidence="1">
    <location>
        <begin position="175"/>
        <end position="205"/>
    </location>
</feature>
<gene>
    <name evidence="2" type="ORF">SAMN04489793_1287</name>
</gene>
<reference evidence="3" key="1">
    <citation type="submission" date="2016-10" db="EMBL/GenBank/DDBJ databases">
        <authorList>
            <person name="Varghese N."/>
            <person name="Submissions S."/>
        </authorList>
    </citation>
    <scope>NUCLEOTIDE SEQUENCE [LARGE SCALE GENOMIC DNA]</scope>
    <source>
        <strain evidence="3">DSM 44234</strain>
    </source>
</reference>
<evidence type="ECO:0000256" key="1">
    <source>
        <dbReference type="SAM" id="Phobius"/>
    </source>
</evidence>
<organism evidence="2 3">
    <name type="scientific">Tsukamurella tyrosinosolvens</name>
    <dbReference type="NCBI Taxonomy" id="57704"/>
    <lineage>
        <taxon>Bacteria</taxon>
        <taxon>Bacillati</taxon>
        <taxon>Actinomycetota</taxon>
        <taxon>Actinomycetes</taxon>
        <taxon>Mycobacteriales</taxon>
        <taxon>Tsukamurellaceae</taxon>
        <taxon>Tsukamurella</taxon>
    </lineage>
</organism>
<feature type="transmembrane region" description="Helical" evidence="1">
    <location>
        <begin position="307"/>
        <end position="327"/>
    </location>
</feature>
<feature type="transmembrane region" description="Helical" evidence="1">
    <location>
        <begin position="333"/>
        <end position="357"/>
    </location>
</feature>
<dbReference type="EMBL" id="FNSA01000003">
    <property type="protein sequence ID" value="SEB99316.1"/>
    <property type="molecule type" value="Genomic_DNA"/>
</dbReference>
<feature type="transmembrane region" description="Helical" evidence="1">
    <location>
        <begin position="80"/>
        <end position="103"/>
    </location>
</feature>
<protein>
    <submittedName>
        <fullName evidence="2">Uncharacterized protein</fullName>
    </submittedName>
</protein>
<keyword evidence="1" id="KW-0472">Membrane</keyword>
<dbReference type="AlphaFoldDB" id="A0A1H4NVS6"/>
<keyword evidence="1" id="KW-1133">Transmembrane helix</keyword>
<dbReference type="Pfam" id="PF06197">
    <property type="entry name" value="DUF998"/>
    <property type="match status" value="1"/>
</dbReference>
<name>A0A1H4NVS6_TSUTY</name>
<feature type="transmembrane region" description="Helical" evidence="1">
    <location>
        <begin position="123"/>
        <end position="144"/>
    </location>
</feature>
<feature type="transmembrane region" description="Helical" evidence="1">
    <location>
        <begin position="217"/>
        <end position="241"/>
    </location>
</feature>
<dbReference type="Proteomes" id="UP000182241">
    <property type="component" value="Unassembled WGS sequence"/>
</dbReference>
<evidence type="ECO:0000313" key="3">
    <source>
        <dbReference type="Proteomes" id="UP000182241"/>
    </source>
</evidence>
<feature type="transmembrane region" description="Helical" evidence="1">
    <location>
        <begin position="151"/>
        <end position="169"/>
    </location>
</feature>
<keyword evidence="1" id="KW-0812">Transmembrane</keyword>
<dbReference type="OrthoDB" id="5191116at2"/>
<keyword evidence="3" id="KW-1185">Reference proteome</keyword>
<dbReference type="RefSeq" id="WP_068740999.1">
    <property type="nucleotide sequence ID" value="NZ_FNSA01000003.1"/>
</dbReference>
<sequence length="430" mass="42847">MTLSFLYGLLFLASWRILRLAPPARRPRPRWPAALIVVAVAGSAAQLLLPGLKRAWERSASAIDGGELWRIGTSFLIQGGGAWGMGFNLVTLVVTALLAARVFGGGTGVPERAGGAAALPAVLGPVVWVAGGVLGNLLALAVGFPDGAGSSLATMTLAVTAAVAAAPLSARTGRIAIGVLAAVAVALLALHDEHAIAAVLGAVLGLGLRWGGPPDRVVAGAACWAGAAVFFVGQGIAMAGVTNGYSPVRHMVSDLGMVGCAPADVGGYHTEVCSPWHLAMNLGFAGTGVALLAGTVLLRPLLPPGRLAATGATLLGVGGLGKIGAALTPGDLYPAAHMAVAVFSGPAPTVGVLLLGLSLRATHRTAGRAAVLCGAVGIAGFAATSVAMTAGWAGLAERIAMYPVIAWVIGAGVALLVSRRGRRPAPRPAR</sequence>
<proteinExistence type="predicted"/>
<feature type="transmembrane region" description="Helical" evidence="1">
    <location>
        <begin position="399"/>
        <end position="417"/>
    </location>
</feature>
<dbReference type="InterPro" id="IPR009339">
    <property type="entry name" value="DUF998"/>
</dbReference>
<feature type="transmembrane region" description="Helical" evidence="1">
    <location>
        <begin position="369"/>
        <end position="393"/>
    </location>
</feature>
<evidence type="ECO:0000313" key="2">
    <source>
        <dbReference type="EMBL" id="SEB99316.1"/>
    </source>
</evidence>
<accession>A0A1H4NVS6</accession>